<comment type="caution">
    <text evidence="5">The sequence shown here is derived from an EMBL/GenBank/DDBJ whole genome shotgun (WGS) entry which is preliminary data.</text>
</comment>
<dbReference type="PANTHER" id="PTHR34984">
    <property type="entry name" value="CARBON STORAGE REGULATOR"/>
    <property type="match status" value="1"/>
</dbReference>
<dbReference type="Proteomes" id="UP001230951">
    <property type="component" value="Unassembled WGS sequence"/>
</dbReference>
<sequence length="82" mass="8653">MLVLTRKPGEQIMIGEDIVITVMEGRGDGVRIGIEAPRGVSIQRREVVEAIAAANLAAAQAGPEAEELVAALRPPVRKPGKD</sequence>
<keyword evidence="1 4" id="KW-0963">Cytoplasm</keyword>
<dbReference type="SUPFAM" id="SSF117130">
    <property type="entry name" value="CsrA-like"/>
    <property type="match status" value="1"/>
</dbReference>
<gene>
    <name evidence="4" type="primary">csrA</name>
    <name evidence="5" type="ORF">J2S90_003539</name>
    <name evidence="6" type="ORF">J2S93_002825</name>
</gene>
<dbReference type="EMBL" id="JAUSRG010000012">
    <property type="protein sequence ID" value="MDP9906555.1"/>
    <property type="molecule type" value="Genomic_DNA"/>
</dbReference>
<reference evidence="5 7" key="1">
    <citation type="submission" date="2023-07" db="EMBL/GenBank/DDBJ databases">
        <title>Sorghum-associated microbial communities from plants grown in Nebraska, USA.</title>
        <authorList>
            <person name="Schachtman D."/>
        </authorList>
    </citation>
    <scope>NUCLEOTIDE SEQUENCE</scope>
    <source>
        <strain evidence="5">DS1006</strain>
        <strain evidence="6 7">DS1016</strain>
    </source>
</reference>
<dbReference type="InterPro" id="IPR003751">
    <property type="entry name" value="CsrA"/>
</dbReference>
<evidence type="ECO:0000256" key="1">
    <source>
        <dbReference type="ARBA" id="ARBA00022490"/>
    </source>
</evidence>
<comment type="subcellular location">
    <subcellularLocation>
        <location evidence="4">Cytoplasm</location>
    </subcellularLocation>
</comment>
<comment type="function">
    <text evidence="4">A translational regulator that binds mRNA to regulate translation initiation and/or mRNA stability. Usually binds in the 5'-UTR at or near the Shine-Dalgarno sequence preventing ribosome-binding, thus repressing translation. Its main target seems to be the major flagellin gene, while its function is anatagonized by FliW.</text>
</comment>
<dbReference type="GO" id="GO:1902208">
    <property type="term" value="P:regulation of bacterial-type flagellum assembly"/>
    <property type="evidence" value="ECO:0007669"/>
    <property type="project" value="UniProtKB-UniRule"/>
</dbReference>
<dbReference type="Pfam" id="PF02599">
    <property type="entry name" value="CsrA"/>
    <property type="match status" value="1"/>
</dbReference>
<protein>
    <recommendedName>
        <fullName evidence="4">Translational regulator CsrA</fullName>
    </recommendedName>
</protein>
<dbReference type="GO" id="GO:0005829">
    <property type="term" value="C:cytosol"/>
    <property type="evidence" value="ECO:0007669"/>
    <property type="project" value="TreeGrafter"/>
</dbReference>
<keyword evidence="4" id="KW-1005">Bacterial flagellum biogenesis</keyword>
<dbReference type="GO" id="GO:0006402">
    <property type="term" value="P:mRNA catabolic process"/>
    <property type="evidence" value="ECO:0007669"/>
    <property type="project" value="InterPro"/>
</dbReference>
<accession>A0AAW8DJ54</accession>
<evidence type="ECO:0000256" key="4">
    <source>
        <dbReference type="HAMAP-Rule" id="MF_00167"/>
    </source>
</evidence>
<keyword evidence="3 4" id="KW-0694">RNA-binding</keyword>
<comment type="similarity">
    <text evidence="4">Belongs to the CsrA/RsmA family.</text>
</comment>
<evidence type="ECO:0000313" key="6">
    <source>
        <dbReference type="EMBL" id="MDQ0181387.1"/>
    </source>
</evidence>
<dbReference type="PANTHER" id="PTHR34984:SF1">
    <property type="entry name" value="CARBON STORAGE REGULATOR"/>
    <property type="match status" value="1"/>
</dbReference>
<evidence type="ECO:0000313" key="8">
    <source>
        <dbReference type="Proteomes" id="UP001242995"/>
    </source>
</evidence>
<dbReference type="Proteomes" id="UP001242995">
    <property type="component" value="Unassembled WGS sequence"/>
</dbReference>
<dbReference type="GO" id="GO:0044781">
    <property type="term" value="P:bacterial-type flagellum organization"/>
    <property type="evidence" value="ECO:0007669"/>
    <property type="project" value="UniProtKB-KW"/>
</dbReference>
<comment type="subunit">
    <text evidence="4">Homodimer; the beta-strands of each monomer intercalate to form a hydrophobic core, while the alpha-helices form wings that extend away from the core.</text>
</comment>
<organism evidence="5 8">
    <name type="scientific">Arthrobacter bambusae</name>
    <dbReference type="NCBI Taxonomy" id="1338426"/>
    <lineage>
        <taxon>Bacteria</taxon>
        <taxon>Bacillati</taxon>
        <taxon>Actinomycetota</taxon>
        <taxon>Actinomycetes</taxon>
        <taxon>Micrococcales</taxon>
        <taxon>Micrococcaceae</taxon>
        <taxon>Arthrobacter</taxon>
    </lineage>
</organism>
<dbReference type="GO" id="GO:0048027">
    <property type="term" value="F:mRNA 5'-UTR binding"/>
    <property type="evidence" value="ECO:0007669"/>
    <property type="project" value="UniProtKB-UniRule"/>
</dbReference>
<dbReference type="Gene3D" id="2.60.40.4380">
    <property type="entry name" value="Translational regulator CsrA"/>
    <property type="match status" value="1"/>
</dbReference>
<keyword evidence="4" id="KW-0678">Repressor</keyword>
<dbReference type="HAMAP" id="MF_00167">
    <property type="entry name" value="CsrA"/>
    <property type="match status" value="1"/>
</dbReference>
<dbReference type="InterPro" id="IPR036107">
    <property type="entry name" value="CsrA_sf"/>
</dbReference>
<proteinExistence type="inferred from homology"/>
<keyword evidence="2 4" id="KW-0810">Translation regulation</keyword>
<dbReference type="AlphaFoldDB" id="A0AAW8DJ54"/>
<dbReference type="GO" id="GO:0045947">
    <property type="term" value="P:negative regulation of translational initiation"/>
    <property type="evidence" value="ECO:0007669"/>
    <property type="project" value="UniProtKB-UniRule"/>
</dbReference>
<name>A0AAW8DJ54_9MICC</name>
<dbReference type="RefSeq" id="WP_306963027.1">
    <property type="nucleotide sequence ID" value="NZ_JAUSRG010000012.1"/>
</dbReference>
<evidence type="ECO:0000256" key="3">
    <source>
        <dbReference type="ARBA" id="ARBA00022884"/>
    </source>
</evidence>
<evidence type="ECO:0000313" key="7">
    <source>
        <dbReference type="Proteomes" id="UP001230951"/>
    </source>
</evidence>
<evidence type="ECO:0000313" key="5">
    <source>
        <dbReference type="EMBL" id="MDP9906555.1"/>
    </source>
</evidence>
<dbReference type="GO" id="GO:0006109">
    <property type="term" value="P:regulation of carbohydrate metabolic process"/>
    <property type="evidence" value="ECO:0007669"/>
    <property type="project" value="InterPro"/>
</dbReference>
<keyword evidence="7" id="KW-1185">Reference proteome</keyword>
<evidence type="ECO:0000256" key="2">
    <source>
        <dbReference type="ARBA" id="ARBA00022845"/>
    </source>
</evidence>
<dbReference type="EMBL" id="JAUSTF010000006">
    <property type="protein sequence ID" value="MDQ0181387.1"/>
    <property type="molecule type" value="Genomic_DNA"/>
</dbReference>